<evidence type="ECO:0000256" key="1">
    <source>
        <dbReference type="ARBA" id="ARBA00022723"/>
    </source>
</evidence>
<dbReference type="PANTHER" id="PTHR21402:SF10">
    <property type="entry name" value="U11_U12 SMALL NUCLEAR RIBONUCLEOPROTEIN 48 KDA PROTEIN"/>
    <property type="match status" value="1"/>
</dbReference>
<sequence>MEKLEKIVADLGWTFDSLKEVPDLQTCPFDRGHIVPGDRLDLHIERCRLRQNGYSKRQINALWPYSETEIRQFRDAGVRSKEAFNPTAASLLEQSEGHSVTLSSKRGCGNGGSSVQQLALIRDLKRRRQSYRGIHTAKKSYIEVLRDVIEHHTALLNNPVVSRQHPSQDSSSTSKSGCPSDSHHSRPEYSRRRRSRSPRNGRSKGERKRHH</sequence>
<feature type="compositionally biased region" description="Basic and acidic residues" evidence="4">
    <location>
        <begin position="181"/>
        <end position="190"/>
    </location>
</feature>
<dbReference type="GO" id="GO:0005689">
    <property type="term" value="C:U12-type spliceosomal complex"/>
    <property type="evidence" value="ECO:0007669"/>
    <property type="project" value="TreeGrafter"/>
</dbReference>
<dbReference type="InterPro" id="IPR051591">
    <property type="entry name" value="UPF0224_FAM112_RNA_Proc"/>
</dbReference>
<name>A0A5K3F6K6_MESCO</name>
<dbReference type="SUPFAM" id="SSF57667">
    <property type="entry name" value="beta-beta-alpha zinc fingers"/>
    <property type="match status" value="1"/>
</dbReference>
<dbReference type="PANTHER" id="PTHR21402">
    <property type="entry name" value="GAMETOCYTE SPECIFIC FACTOR 1-RELATED"/>
    <property type="match status" value="1"/>
</dbReference>
<keyword evidence="3" id="KW-0862">Zinc</keyword>
<feature type="domain" description="CHHC U11-48K-type" evidence="5">
    <location>
        <begin position="24"/>
        <end position="51"/>
    </location>
</feature>
<dbReference type="PROSITE" id="PS51800">
    <property type="entry name" value="ZF_CHHC_U11_48K"/>
    <property type="match status" value="1"/>
</dbReference>
<feature type="compositionally biased region" description="Basic residues" evidence="4">
    <location>
        <begin position="191"/>
        <end position="211"/>
    </location>
</feature>
<dbReference type="GO" id="GO:0005654">
    <property type="term" value="C:nucleoplasm"/>
    <property type="evidence" value="ECO:0007669"/>
    <property type="project" value="TreeGrafter"/>
</dbReference>
<dbReference type="WBParaSite" id="MCU_005924-RA">
    <property type="protein sequence ID" value="MCU_005924-RA"/>
    <property type="gene ID" value="MCU_005924"/>
</dbReference>
<keyword evidence="1" id="KW-0479">Metal-binding</keyword>
<evidence type="ECO:0000313" key="6">
    <source>
        <dbReference type="WBParaSite" id="MCU_005924-RA"/>
    </source>
</evidence>
<feature type="region of interest" description="Disordered" evidence="4">
    <location>
        <begin position="157"/>
        <end position="211"/>
    </location>
</feature>
<evidence type="ECO:0000256" key="4">
    <source>
        <dbReference type="SAM" id="MobiDB-lite"/>
    </source>
</evidence>
<dbReference type="InterPro" id="IPR022776">
    <property type="entry name" value="TRM13/UPF0224_CHHC_Znf_dom"/>
</dbReference>
<feature type="compositionally biased region" description="Polar residues" evidence="4">
    <location>
        <begin position="157"/>
        <end position="179"/>
    </location>
</feature>
<evidence type="ECO:0000256" key="2">
    <source>
        <dbReference type="ARBA" id="ARBA00022771"/>
    </source>
</evidence>
<dbReference type="Pfam" id="PF05253">
    <property type="entry name" value="zf-U11-48K"/>
    <property type="match status" value="1"/>
</dbReference>
<evidence type="ECO:0000256" key="3">
    <source>
        <dbReference type="ARBA" id="ARBA00022833"/>
    </source>
</evidence>
<dbReference type="GO" id="GO:0005829">
    <property type="term" value="C:cytosol"/>
    <property type="evidence" value="ECO:0007669"/>
    <property type="project" value="TreeGrafter"/>
</dbReference>
<dbReference type="AlphaFoldDB" id="A0A5K3F6K6"/>
<proteinExistence type="predicted"/>
<dbReference type="InterPro" id="IPR036236">
    <property type="entry name" value="Znf_C2H2_sf"/>
</dbReference>
<dbReference type="GO" id="GO:0008270">
    <property type="term" value="F:zinc ion binding"/>
    <property type="evidence" value="ECO:0007669"/>
    <property type="project" value="UniProtKB-KW"/>
</dbReference>
<accession>A0A5K3F6K6</accession>
<evidence type="ECO:0000259" key="5">
    <source>
        <dbReference type="PROSITE" id="PS51800"/>
    </source>
</evidence>
<reference evidence="6" key="1">
    <citation type="submission" date="2019-11" db="UniProtKB">
        <authorList>
            <consortium name="WormBaseParasite"/>
        </authorList>
    </citation>
    <scope>IDENTIFICATION</scope>
</reference>
<protein>
    <submittedName>
        <fullName evidence="6">CHHC U11-48K-type domain-containing protein</fullName>
    </submittedName>
</protein>
<keyword evidence="2" id="KW-0863">Zinc-finger</keyword>
<organism evidence="6">
    <name type="scientific">Mesocestoides corti</name>
    <name type="common">Flatworm</name>
    <dbReference type="NCBI Taxonomy" id="53468"/>
    <lineage>
        <taxon>Eukaryota</taxon>
        <taxon>Metazoa</taxon>
        <taxon>Spiralia</taxon>
        <taxon>Lophotrochozoa</taxon>
        <taxon>Platyhelminthes</taxon>
        <taxon>Cestoda</taxon>
        <taxon>Eucestoda</taxon>
        <taxon>Cyclophyllidea</taxon>
        <taxon>Mesocestoididae</taxon>
        <taxon>Mesocestoides</taxon>
    </lineage>
</organism>